<dbReference type="PROSITE" id="PS50172">
    <property type="entry name" value="BRCT"/>
    <property type="match status" value="1"/>
</dbReference>
<gene>
    <name evidence="3" type="ORF">BDV29DRAFT_199512</name>
</gene>
<feature type="domain" description="BRCT" evidence="2">
    <location>
        <begin position="158"/>
        <end position="264"/>
    </location>
</feature>
<dbReference type="EMBL" id="ML732403">
    <property type="protein sequence ID" value="KAB8068282.1"/>
    <property type="molecule type" value="Genomic_DNA"/>
</dbReference>
<evidence type="ECO:0000313" key="3">
    <source>
        <dbReference type="EMBL" id="KAB8068282.1"/>
    </source>
</evidence>
<organism evidence="3 4">
    <name type="scientific">Aspergillus leporis</name>
    <dbReference type="NCBI Taxonomy" id="41062"/>
    <lineage>
        <taxon>Eukaryota</taxon>
        <taxon>Fungi</taxon>
        <taxon>Dikarya</taxon>
        <taxon>Ascomycota</taxon>
        <taxon>Pezizomycotina</taxon>
        <taxon>Eurotiomycetes</taxon>
        <taxon>Eurotiomycetidae</taxon>
        <taxon>Eurotiales</taxon>
        <taxon>Aspergillaceae</taxon>
        <taxon>Aspergillus</taxon>
        <taxon>Aspergillus subgen. Circumdati</taxon>
    </lineage>
</organism>
<dbReference type="SMART" id="SM00292">
    <property type="entry name" value="BRCT"/>
    <property type="match status" value="1"/>
</dbReference>
<evidence type="ECO:0000256" key="1">
    <source>
        <dbReference type="SAM" id="MobiDB-lite"/>
    </source>
</evidence>
<evidence type="ECO:0000313" key="4">
    <source>
        <dbReference type="Proteomes" id="UP000326565"/>
    </source>
</evidence>
<dbReference type="Pfam" id="PF00533">
    <property type="entry name" value="BRCT"/>
    <property type="match status" value="1"/>
</dbReference>
<feature type="region of interest" description="Disordered" evidence="1">
    <location>
        <begin position="1"/>
        <end position="74"/>
    </location>
</feature>
<dbReference type="Gene3D" id="3.40.50.10190">
    <property type="entry name" value="BRCT domain"/>
    <property type="match status" value="1"/>
</dbReference>
<proteinExistence type="predicted"/>
<accession>A0A5N5WMN7</accession>
<dbReference type="InterPro" id="IPR036420">
    <property type="entry name" value="BRCT_dom_sf"/>
</dbReference>
<dbReference type="Proteomes" id="UP000326565">
    <property type="component" value="Unassembled WGS sequence"/>
</dbReference>
<dbReference type="AlphaFoldDB" id="A0A5N5WMN7"/>
<protein>
    <recommendedName>
        <fullName evidence="2">BRCT domain-containing protein</fullName>
    </recommendedName>
</protein>
<feature type="compositionally biased region" description="Polar residues" evidence="1">
    <location>
        <begin position="25"/>
        <end position="43"/>
    </location>
</feature>
<evidence type="ECO:0000259" key="2">
    <source>
        <dbReference type="PROSITE" id="PS50172"/>
    </source>
</evidence>
<dbReference type="SUPFAM" id="SSF52113">
    <property type="entry name" value="BRCT domain"/>
    <property type="match status" value="1"/>
</dbReference>
<name>A0A5N5WMN7_9EURO</name>
<dbReference type="InterPro" id="IPR001357">
    <property type="entry name" value="BRCT_dom"/>
</dbReference>
<sequence length="280" mass="31389">MSELDPRSTKKTLPTPQNHRIFDPWNSSSSGHQLADTSTGTSWRRTREEKLARQFKSTSADCRDSASDVGPNNEEKGEWVWSHINQGEIRDSRQRDIRSMMRVGKRLRSSEDGSDLGFEKDSLERKQKVAKVSDSQIGEKRDVDHYSDKSSLSLEMKEVPQIFKGVTVYINSTYHPLVSDHYLKQLLMTHGATISLSPSKKVSHIIVGKPNSGPGKGAGGGLAASKLQKEISRGGWKGFKVVFTEWVLESIEAGRRLSEAKFAMNIMPKGQRRVLSFTRV</sequence>
<reference evidence="3 4" key="1">
    <citation type="submission" date="2019-04" db="EMBL/GenBank/DDBJ databases">
        <title>Friends and foes A comparative genomics study of 23 Aspergillus species from section Flavi.</title>
        <authorList>
            <consortium name="DOE Joint Genome Institute"/>
            <person name="Kjaerbolling I."/>
            <person name="Vesth T."/>
            <person name="Frisvad J.C."/>
            <person name="Nybo J.L."/>
            <person name="Theobald S."/>
            <person name="Kildgaard S."/>
            <person name="Isbrandt T."/>
            <person name="Kuo A."/>
            <person name="Sato A."/>
            <person name="Lyhne E.K."/>
            <person name="Kogle M.E."/>
            <person name="Wiebenga A."/>
            <person name="Kun R.S."/>
            <person name="Lubbers R.J."/>
            <person name="Makela M.R."/>
            <person name="Barry K."/>
            <person name="Chovatia M."/>
            <person name="Clum A."/>
            <person name="Daum C."/>
            <person name="Haridas S."/>
            <person name="He G."/>
            <person name="LaButti K."/>
            <person name="Lipzen A."/>
            <person name="Mondo S."/>
            <person name="Riley R."/>
            <person name="Salamov A."/>
            <person name="Simmons B.A."/>
            <person name="Magnuson J.K."/>
            <person name="Henrissat B."/>
            <person name="Mortensen U.H."/>
            <person name="Larsen T.O."/>
            <person name="Devries R.P."/>
            <person name="Grigoriev I.V."/>
            <person name="Machida M."/>
            <person name="Baker S.E."/>
            <person name="Andersen M.R."/>
        </authorList>
    </citation>
    <scope>NUCLEOTIDE SEQUENCE [LARGE SCALE GENOMIC DNA]</scope>
    <source>
        <strain evidence="3 4">CBS 151.66</strain>
    </source>
</reference>
<keyword evidence="4" id="KW-1185">Reference proteome</keyword>
<dbReference type="OrthoDB" id="427711at2759"/>